<evidence type="ECO:0000313" key="4">
    <source>
        <dbReference type="Proteomes" id="UP001196530"/>
    </source>
</evidence>
<dbReference type="RefSeq" id="XP_043062478.1">
    <property type="nucleotide sequence ID" value="XM_043206294.1"/>
</dbReference>
<keyword evidence="5" id="KW-1185">Reference proteome</keyword>
<dbReference type="GeneID" id="66124634"/>
<dbReference type="Proteomes" id="UP001196530">
    <property type="component" value="Unassembled WGS sequence"/>
</dbReference>
<reference evidence="2 5" key="1">
    <citation type="journal article" date="2021" name="G3 (Bethesda)">
        <title>Genomic diversity, chromosomal rearrangements, and interspecies hybridization in the ogataea polymorpha species complex.</title>
        <authorList>
            <person name="Hanson S.J."/>
            <person name="Cinneide E.O."/>
            <person name="Salzberg L.I."/>
            <person name="Wolfe K.H."/>
            <person name="McGowan J."/>
            <person name="Fitzpatrick D.A."/>
            <person name="Matlin K."/>
        </authorList>
    </citation>
    <scope>NUCLEOTIDE SEQUENCE</scope>
    <source>
        <strain evidence="3">51-138</strain>
        <strain evidence="2">61-244</strain>
    </source>
</reference>
<feature type="chain" id="PRO_5043046426" description="ER membrane protein complex subunit 10" evidence="1">
    <location>
        <begin position="18"/>
        <end position="162"/>
    </location>
</feature>
<accession>A0AAN6DLU2</accession>
<dbReference type="Pfam" id="PF21203">
    <property type="entry name" value="ECM10"/>
    <property type="match status" value="1"/>
</dbReference>
<sequence>MLPRFLIVLAAAAAALTLDETATYQLVAENGHTSPTEIAELFYAGRWRLAPKQALVDDEYCVSLVGDGRPLAPCFNTKRLRFPLRDTLAIELANGSVAALSLLETASETPAVRLVAAHTVPPPREDAPHPHAAAPVAEKSFVQKYWMYIVPPLIILMIMSPQ</sequence>
<proteinExistence type="predicted"/>
<name>A0AAN6DLU2_PICAN</name>
<dbReference type="Proteomes" id="UP001197328">
    <property type="component" value="Unassembled WGS sequence"/>
</dbReference>
<dbReference type="EMBL" id="JAHLVD010000002">
    <property type="protein sequence ID" value="KAG7851971.1"/>
    <property type="molecule type" value="Genomic_DNA"/>
</dbReference>
<dbReference type="AlphaFoldDB" id="A0AAN6DLU2"/>
<evidence type="ECO:0008006" key="6">
    <source>
        <dbReference type="Google" id="ProtNLM"/>
    </source>
</evidence>
<evidence type="ECO:0000256" key="1">
    <source>
        <dbReference type="SAM" id="SignalP"/>
    </source>
</evidence>
<keyword evidence="1" id="KW-0732">Signal</keyword>
<comment type="caution">
    <text evidence="2">The sequence shown here is derived from an EMBL/GenBank/DDBJ whole genome shotgun (WGS) entry which is preliminary data.</text>
</comment>
<protein>
    <recommendedName>
        <fullName evidence="6">ER membrane protein complex subunit 10</fullName>
    </recommendedName>
</protein>
<evidence type="ECO:0000313" key="2">
    <source>
        <dbReference type="EMBL" id="KAG7822108.1"/>
    </source>
</evidence>
<evidence type="ECO:0000313" key="5">
    <source>
        <dbReference type="Proteomes" id="UP001197328"/>
    </source>
</evidence>
<dbReference type="EMBL" id="JAHLUX010000001">
    <property type="protein sequence ID" value="KAG7822108.1"/>
    <property type="molecule type" value="Genomic_DNA"/>
</dbReference>
<feature type="signal peptide" evidence="1">
    <location>
        <begin position="1"/>
        <end position="17"/>
    </location>
</feature>
<evidence type="ECO:0000313" key="3">
    <source>
        <dbReference type="EMBL" id="KAG7851971.1"/>
    </source>
</evidence>
<organism evidence="2 4">
    <name type="scientific">Pichia angusta</name>
    <name type="common">Yeast</name>
    <name type="synonym">Hansenula polymorpha</name>
    <dbReference type="NCBI Taxonomy" id="870730"/>
    <lineage>
        <taxon>Eukaryota</taxon>
        <taxon>Fungi</taxon>
        <taxon>Dikarya</taxon>
        <taxon>Ascomycota</taxon>
        <taxon>Saccharomycotina</taxon>
        <taxon>Pichiomycetes</taxon>
        <taxon>Pichiales</taxon>
        <taxon>Pichiaceae</taxon>
        <taxon>Ogataea</taxon>
    </lineage>
</organism>
<gene>
    <name evidence="2" type="ORF">KL928_000583</name>
    <name evidence="3" type="ORF">KL940_000853</name>
</gene>